<evidence type="ECO:0000256" key="2">
    <source>
        <dbReference type="SAM" id="Phobius"/>
    </source>
</evidence>
<dbReference type="STRING" id="996342.SAMN05443551_2329"/>
<feature type="region of interest" description="Disordered" evidence="1">
    <location>
        <begin position="125"/>
        <end position="153"/>
    </location>
</feature>
<sequence>MSVTMRIKSSERGVIRVFHIDLPKEAIERFTTQAGTGEWPLHYALGAKDLRPAFVEVINIRDLGDMTLSEYLVNAHDVSGKDFDAMRQQLDSLRGFALVLPSQAFNQTEQELTIAAPLRWIGTFNEPKPASRGAPVRSESAKGTGSGQKAPPPAGGGSAFWFVIGAIGVLVSSIILAKLLI</sequence>
<evidence type="ECO:0000256" key="1">
    <source>
        <dbReference type="SAM" id="MobiDB-lite"/>
    </source>
</evidence>
<keyword evidence="2" id="KW-0472">Membrane</keyword>
<name>A0A1M5TR48_9RHOB</name>
<evidence type="ECO:0008006" key="5">
    <source>
        <dbReference type="Google" id="ProtNLM"/>
    </source>
</evidence>
<keyword evidence="2" id="KW-0812">Transmembrane</keyword>
<dbReference type="EMBL" id="FQXC01000003">
    <property type="protein sequence ID" value="SHH53179.1"/>
    <property type="molecule type" value="Genomic_DNA"/>
</dbReference>
<gene>
    <name evidence="3" type="ORF">SAMN05443551_2329</name>
</gene>
<dbReference type="AlphaFoldDB" id="A0A1M5TR48"/>
<keyword evidence="2" id="KW-1133">Transmembrane helix</keyword>
<dbReference type="Proteomes" id="UP000184221">
    <property type="component" value="Unassembled WGS sequence"/>
</dbReference>
<protein>
    <recommendedName>
        <fullName evidence="5">Aspartate carbamoyltransferase catalytic subunit</fullName>
    </recommendedName>
</protein>
<feature type="transmembrane region" description="Helical" evidence="2">
    <location>
        <begin position="159"/>
        <end position="180"/>
    </location>
</feature>
<evidence type="ECO:0000313" key="4">
    <source>
        <dbReference type="Proteomes" id="UP000184221"/>
    </source>
</evidence>
<accession>A0A1M5TR48</accession>
<organism evidence="3 4">
    <name type="scientific">Marivita hallyeonensis</name>
    <dbReference type="NCBI Taxonomy" id="996342"/>
    <lineage>
        <taxon>Bacteria</taxon>
        <taxon>Pseudomonadati</taxon>
        <taxon>Pseudomonadota</taxon>
        <taxon>Alphaproteobacteria</taxon>
        <taxon>Rhodobacterales</taxon>
        <taxon>Roseobacteraceae</taxon>
        <taxon>Marivita</taxon>
    </lineage>
</organism>
<keyword evidence="4" id="KW-1185">Reference proteome</keyword>
<evidence type="ECO:0000313" key="3">
    <source>
        <dbReference type="EMBL" id="SHH53179.1"/>
    </source>
</evidence>
<reference evidence="3 4" key="1">
    <citation type="submission" date="2016-11" db="EMBL/GenBank/DDBJ databases">
        <authorList>
            <person name="Jaros S."/>
            <person name="Januszkiewicz K."/>
            <person name="Wedrychowicz H."/>
        </authorList>
    </citation>
    <scope>NUCLEOTIDE SEQUENCE [LARGE SCALE GENOMIC DNA]</scope>
    <source>
        <strain evidence="3 4">DSM 29431</strain>
    </source>
</reference>
<proteinExistence type="predicted"/>